<organism evidence="5 6">
    <name type="scientific">Hymenobacter sublimis</name>
    <dbReference type="NCBI Taxonomy" id="2933777"/>
    <lineage>
        <taxon>Bacteria</taxon>
        <taxon>Pseudomonadati</taxon>
        <taxon>Bacteroidota</taxon>
        <taxon>Cytophagia</taxon>
        <taxon>Cytophagales</taxon>
        <taxon>Hymenobacteraceae</taxon>
        <taxon>Hymenobacter</taxon>
    </lineage>
</organism>
<sequence length="223" mass="23941">MSYSLLLFDYDGTLCDTRNAIKYSLRRTFQEFGLVEPVEPALQAVVQQGLPLAETLLALHPAGTSPLPATWVETYRRIYSAEAEPLVTPFPGAQQVLATAVARGCTVAIISNKGLAILENSLARLGLRAYAALVLGDDPMAATPLPLKPDPALFTQRIQPRFPQFTLATTLMIGDTATDLQFARNCGIAACWASYGFGHAPDCAAFKPAHRIGSLAELLPLVA</sequence>
<comment type="catalytic activity">
    <reaction evidence="1">
        <text>2-phosphoglycolate + H2O = glycolate + phosphate</text>
        <dbReference type="Rhea" id="RHEA:14369"/>
        <dbReference type="ChEBI" id="CHEBI:15377"/>
        <dbReference type="ChEBI" id="CHEBI:29805"/>
        <dbReference type="ChEBI" id="CHEBI:43474"/>
        <dbReference type="ChEBI" id="CHEBI:58033"/>
        <dbReference type="EC" id="3.1.3.18"/>
    </reaction>
</comment>
<dbReference type="GO" id="GO:0016787">
    <property type="term" value="F:hydrolase activity"/>
    <property type="evidence" value="ECO:0007669"/>
    <property type="project" value="UniProtKB-KW"/>
</dbReference>
<keyword evidence="5" id="KW-0378">Hydrolase</keyword>
<dbReference type="Pfam" id="PF13419">
    <property type="entry name" value="HAD_2"/>
    <property type="match status" value="1"/>
</dbReference>
<dbReference type="Proteomes" id="UP000829647">
    <property type="component" value="Chromosome"/>
</dbReference>
<evidence type="ECO:0000313" key="5">
    <source>
        <dbReference type="EMBL" id="UPL51111.1"/>
    </source>
</evidence>
<dbReference type="SFLD" id="SFLDG01129">
    <property type="entry name" value="C1.5:_HAD__Beta-PGM__Phosphata"/>
    <property type="match status" value="1"/>
</dbReference>
<dbReference type="PANTHER" id="PTHR43434:SF1">
    <property type="entry name" value="PHOSPHOGLYCOLATE PHOSPHATASE"/>
    <property type="match status" value="1"/>
</dbReference>
<gene>
    <name evidence="5" type="ORF">MWH26_09430</name>
</gene>
<comment type="pathway">
    <text evidence="2">Organic acid metabolism; glycolate biosynthesis; glycolate from 2-phosphoglycolate: step 1/1.</text>
</comment>
<dbReference type="InterPro" id="IPR050155">
    <property type="entry name" value="HAD-like_hydrolase_sf"/>
</dbReference>
<evidence type="ECO:0000256" key="4">
    <source>
        <dbReference type="ARBA" id="ARBA00013078"/>
    </source>
</evidence>
<evidence type="ECO:0000256" key="2">
    <source>
        <dbReference type="ARBA" id="ARBA00004818"/>
    </source>
</evidence>
<proteinExistence type="inferred from homology"/>
<dbReference type="RefSeq" id="WP_247977011.1">
    <property type="nucleotide sequence ID" value="NZ_CP095848.1"/>
</dbReference>
<name>A0ABY4JE65_9BACT</name>
<dbReference type="InterPro" id="IPR036412">
    <property type="entry name" value="HAD-like_sf"/>
</dbReference>
<accession>A0ABY4JE65</accession>
<dbReference type="EMBL" id="CP095848">
    <property type="protein sequence ID" value="UPL51111.1"/>
    <property type="molecule type" value="Genomic_DNA"/>
</dbReference>
<comment type="similarity">
    <text evidence="3">Belongs to the HAD-like hydrolase superfamily. CbbY/CbbZ/Gph/YieH family.</text>
</comment>
<dbReference type="SFLD" id="SFLDS00003">
    <property type="entry name" value="Haloacid_Dehalogenase"/>
    <property type="match status" value="1"/>
</dbReference>
<reference evidence="5 6" key="1">
    <citation type="submission" date="2022-04" db="EMBL/GenBank/DDBJ databases">
        <title>Hymenobacter sp. isolated from the air.</title>
        <authorList>
            <person name="Won M."/>
            <person name="Lee C.-M."/>
            <person name="Woen H.-Y."/>
            <person name="Kwon S.-W."/>
        </authorList>
    </citation>
    <scope>NUCLEOTIDE SEQUENCE [LARGE SCALE GENOMIC DNA]</scope>
    <source>
        <strain evidence="6">5516 S-25</strain>
    </source>
</reference>
<dbReference type="InterPro" id="IPR023198">
    <property type="entry name" value="PGP-like_dom2"/>
</dbReference>
<dbReference type="SUPFAM" id="SSF56784">
    <property type="entry name" value="HAD-like"/>
    <property type="match status" value="1"/>
</dbReference>
<evidence type="ECO:0000256" key="1">
    <source>
        <dbReference type="ARBA" id="ARBA00000830"/>
    </source>
</evidence>
<dbReference type="Gene3D" id="3.40.50.1000">
    <property type="entry name" value="HAD superfamily/HAD-like"/>
    <property type="match status" value="1"/>
</dbReference>
<keyword evidence="6" id="KW-1185">Reference proteome</keyword>
<evidence type="ECO:0000313" key="6">
    <source>
        <dbReference type="Proteomes" id="UP000829647"/>
    </source>
</evidence>
<dbReference type="EC" id="3.1.3.18" evidence="4"/>
<dbReference type="InterPro" id="IPR041492">
    <property type="entry name" value="HAD_2"/>
</dbReference>
<evidence type="ECO:0000256" key="3">
    <source>
        <dbReference type="ARBA" id="ARBA00006171"/>
    </source>
</evidence>
<dbReference type="Gene3D" id="1.10.150.240">
    <property type="entry name" value="Putative phosphatase, domain 2"/>
    <property type="match status" value="1"/>
</dbReference>
<protein>
    <recommendedName>
        <fullName evidence="4">phosphoglycolate phosphatase</fullName>
        <ecNumber evidence="4">3.1.3.18</ecNumber>
    </recommendedName>
</protein>
<dbReference type="InterPro" id="IPR023214">
    <property type="entry name" value="HAD_sf"/>
</dbReference>
<dbReference type="PANTHER" id="PTHR43434">
    <property type="entry name" value="PHOSPHOGLYCOLATE PHOSPHATASE"/>
    <property type="match status" value="1"/>
</dbReference>